<name>A0A8B7ZRM7_ACAPL</name>
<dbReference type="OrthoDB" id="6236007at2759"/>
<evidence type="ECO:0000259" key="1">
    <source>
        <dbReference type="PROSITE" id="PS50184"/>
    </source>
</evidence>
<dbReference type="AlphaFoldDB" id="A0A8B7ZRM7"/>
<dbReference type="RefSeq" id="XP_022108233.1">
    <property type="nucleotide sequence ID" value="XM_022252541.1"/>
</dbReference>
<accession>A0A8B7ZRM7</accession>
<dbReference type="InterPro" id="IPR001007">
    <property type="entry name" value="VWF_dom"/>
</dbReference>
<proteinExistence type="predicted"/>
<organism evidence="2 3">
    <name type="scientific">Acanthaster planci</name>
    <name type="common">Crown-of-thorns starfish</name>
    <dbReference type="NCBI Taxonomy" id="133434"/>
    <lineage>
        <taxon>Eukaryota</taxon>
        <taxon>Metazoa</taxon>
        <taxon>Echinodermata</taxon>
        <taxon>Eleutherozoa</taxon>
        <taxon>Asterozoa</taxon>
        <taxon>Asteroidea</taxon>
        <taxon>Valvatacea</taxon>
        <taxon>Valvatida</taxon>
        <taxon>Acanthasteridae</taxon>
        <taxon>Acanthaster</taxon>
    </lineage>
</organism>
<evidence type="ECO:0000313" key="2">
    <source>
        <dbReference type="Proteomes" id="UP000694845"/>
    </source>
</evidence>
<dbReference type="KEGG" id="aplc:110988743"/>
<dbReference type="Proteomes" id="UP000694845">
    <property type="component" value="Unplaced"/>
</dbReference>
<dbReference type="InterPro" id="IPR036084">
    <property type="entry name" value="Ser_inhib-like_sf"/>
</dbReference>
<sequence>MSTDDMCCECRPVQTTVVPTTIRSACTAPYVYRKSCECHVMCSTLGEDCTDVTCKEGCFCPEGMLMNQKDCIPAHQCPCTDVSGAKREFNEMWYQSDCEKCICREDMTINCTKLCTLDCNEGQVLIEPDGSVCCYCEQITTAAPFSTTAIFSTTPSGSPSECIGCFDENSETCHEPDTSWRDDPCTTCECRYKKNEYALTCNQTQCGEELECKEVNYTFVCLMKTQLKS</sequence>
<dbReference type="OMA" id="NSETCHE"/>
<feature type="domain" description="VWFC" evidence="1">
    <location>
        <begin position="79"/>
        <end position="137"/>
    </location>
</feature>
<evidence type="ECO:0000313" key="3">
    <source>
        <dbReference type="RefSeq" id="XP_022108233.1"/>
    </source>
</evidence>
<gene>
    <name evidence="3" type="primary">LOC110988743</name>
</gene>
<dbReference type="Gene3D" id="2.10.25.10">
    <property type="entry name" value="Laminin"/>
    <property type="match status" value="1"/>
</dbReference>
<dbReference type="GeneID" id="110988743"/>
<reference evidence="3" key="1">
    <citation type="submission" date="2025-08" db="UniProtKB">
        <authorList>
            <consortium name="RefSeq"/>
        </authorList>
    </citation>
    <scope>IDENTIFICATION</scope>
</reference>
<dbReference type="PROSITE" id="PS50184">
    <property type="entry name" value="VWFC_2"/>
    <property type="match status" value="1"/>
</dbReference>
<keyword evidence="2" id="KW-1185">Reference proteome</keyword>
<dbReference type="SUPFAM" id="SSF57567">
    <property type="entry name" value="Serine protease inhibitors"/>
    <property type="match status" value="1"/>
</dbReference>
<protein>
    <submittedName>
        <fullName evidence="3">von Willebrand factor-like</fullName>
    </submittedName>
</protein>